<reference evidence="2 3" key="2">
    <citation type="journal article" date="2022" name="Int. J. Syst. Evol. Microbiol.">
        <title>Strains of Bradyrhizobium barranii sp. nov. associated with legumes native to Canada are symbionts of soybeans and belong to different subspecies (subsp. barranii subsp. nov. and subsp. apii subsp. nov.) and symbiovars (sv. glycinearum and sv. septentrionale).</title>
        <authorList>
            <person name="Bromfield E.S.P."/>
            <person name="Cloutier S."/>
            <person name="Wasai-Hara S."/>
            <person name="Minamisawa K."/>
        </authorList>
    </citation>
    <scope>NUCLEOTIDE SEQUENCE [LARGE SCALE GENOMIC DNA]</scope>
    <source>
        <strain evidence="2 3">144S4</strain>
    </source>
</reference>
<dbReference type="EMBL" id="JAGEMI010000001">
    <property type="protein sequence ID" value="MBO1860934.1"/>
    <property type="molecule type" value="Genomic_DNA"/>
</dbReference>
<evidence type="ECO:0000313" key="2">
    <source>
        <dbReference type="EMBL" id="UEM13837.1"/>
    </source>
</evidence>
<sequence>MAEGRKHPPSDASRASKLASLDRQSCGARRLFGSDLLGPVIQRRVGLAEKGRANRIMQHDLLQRPASYRILELKLMTKEVPSMEAEFVVQKAHVVGVKVS</sequence>
<dbReference type="KEGG" id="bban:J4G43_006010"/>
<reference evidence="1" key="1">
    <citation type="submission" date="2021-03" db="EMBL/GenBank/DDBJ databases">
        <title>Whole Genome Sequence of Bradyrhizobium sp. Strain 144S4.</title>
        <authorList>
            <person name="Bromfield E.S.P."/>
            <person name="Cloutier S."/>
        </authorList>
    </citation>
    <scope>NUCLEOTIDE SEQUENCE [LARGE SCALE GENOMIC DNA]</scope>
    <source>
        <strain evidence="1">144S4</strain>
    </source>
</reference>
<evidence type="ECO:0000313" key="1">
    <source>
        <dbReference type="EMBL" id="MBO1860934.1"/>
    </source>
</evidence>
<dbReference type="AlphaFoldDB" id="A0A939RZA5"/>
<gene>
    <name evidence="2" type="ORF">J4G43_006010</name>
    <name evidence="1" type="ORF">J4G43_08190</name>
</gene>
<dbReference type="RefSeq" id="WP_162137044.1">
    <property type="nucleotide sequence ID" value="NZ_CP086136.1"/>
</dbReference>
<protein>
    <submittedName>
        <fullName evidence="1">Uncharacterized protein</fullName>
    </submittedName>
</protein>
<dbReference type="Proteomes" id="UP000664702">
    <property type="component" value="Chromosome"/>
</dbReference>
<evidence type="ECO:0000313" key="3">
    <source>
        <dbReference type="Proteomes" id="UP000664702"/>
    </source>
</evidence>
<proteinExistence type="predicted"/>
<dbReference type="EMBL" id="CP086136">
    <property type="protein sequence ID" value="UEM13837.1"/>
    <property type="molecule type" value="Genomic_DNA"/>
</dbReference>
<organism evidence="1">
    <name type="scientific">Bradyrhizobium barranii subsp. barranii</name>
    <dbReference type="NCBI Taxonomy" id="2823807"/>
    <lineage>
        <taxon>Bacteria</taxon>
        <taxon>Pseudomonadati</taxon>
        <taxon>Pseudomonadota</taxon>
        <taxon>Alphaproteobacteria</taxon>
        <taxon>Hyphomicrobiales</taxon>
        <taxon>Nitrobacteraceae</taxon>
        <taxon>Bradyrhizobium</taxon>
        <taxon>Bradyrhizobium barranii</taxon>
    </lineage>
</organism>
<name>A0A939RZA5_9BRAD</name>
<accession>A0A939RZA5</accession>